<keyword evidence="2" id="KW-1185">Reference proteome</keyword>
<protein>
    <submittedName>
        <fullName evidence="1">Uncharacterized protein</fullName>
    </submittedName>
</protein>
<comment type="caution">
    <text evidence="1">The sequence shown here is derived from an EMBL/GenBank/DDBJ whole genome shotgun (WGS) entry which is preliminary data.</text>
</comment>
<dbReference type="EMBL" id="MU003495">
    <property type="protein sequence ID" value="KAF2475952.1"/>
    <property type="molecule type" value="Genomic_DNA"/>
</dbReference>
<accession>A0ACB6RA31</accession>
<gene>
    <name evidence="1" type="ORF">BDR25DRAFT_379579</name>
</gene>
<evidence type="ECO:0000313" key="1">
    <source>
        <dbReference type="EMBL" id="KAF2475952.1"/>
    </source>
</evidence>
<proteinExistence type="predicted"/>
<dbReference type="Proteomes" id="UP000799755">
    <property type="component" value="Unassembled WGS sequence"/>
</dbReference>
<organism evidence="1 2">
    <name type="scientific">Lindgomyces ingoldianus</name>
    <dbReference type="NCBI Taxonomy" id="673940"/>
    <lineage>
        <taxon>Eukaryota</taxon>
        <taxon>Fungi</taxon>
        <taxon>Dikarya</taxon>
        <taxon>Ascomycota</taxon>
        <taxon>Pezizomycotina</taxon>
        <taxon>Dothideomycetes</taxon>
        <taxon>Pleosporomycetidae</taxon>
        <taxon>Pleosporales</taxon>
        <taxon>Lindgomycetaceae</taxon>
        <taxon>Lindgomyces</taxon>
    </lineage>
</organism>
<sequence length="316" mass="36049">MRHFITPLAWGLINRSPPEKIPHQLDIEKLSSSLSRGKISNQKQSLHSTIPLYAKKDMGTLQNLRRISAMRNDPPPPYTSELPTNSAFNDDLLLNGSQESPYPFHTPRASITQLRKYLIEIIAFTFGADFGQLNSMLDQNADVASRGTTILREEEKVELMRLSTLVENLRQKMLYNQFNTTLKRDRDIITDAIIKPAIEISLDPDYAMDLISTYADHQGDPTKRKFTLVSLYTPMFLRFKPYPATVDLRKTLISHAKVISAISLNESIQVALGKALADFQEKLGFKTIPDVYNDYCWPVRIGFWNLKNALEPLDDY</sequence>
<evidence type="ECO:0000313" key="2">
    <source>
        <dbReference type="Proteomes" id="UP000799755"/>
    </source>
</evidence>
<name>A0ACB6RA31_9PLEO</name>
<reference evidence="1" key="1">
    <citation type="journal article" date="2020" name="Stud. Mycol.">
        <title>101 Dothideomycetes genomes: a test case for predicting lifestyles and emergence of pathogens.</title>
        <authorList>
            <person name="Haridas S."/>
            <person name="Albert R."/>
            <person name="Binder M."/>
            <person name="Bloem J."/>
            <person name="Labutti K."/>
            <person name="Salamov A."/>
            <person name="Andreopoulos B."/>
            <person name="Baker S."/>
            <person name="Barry K."/>
            <person name="Bills G."/>
            <person name="Bluhm B."/>
            <person name="Cannon C."/>
            <person name="Castanera R."/>
            <person name="Culley D."/>
            <person name="Daum C."/>
            <person name="Ezra D."/>
            <person name="Gonzalez J."/>
            <person name="Henrissat B."/>
            <person name="Kuo A."/>
            <person name="Liang C."/>
            <person name="Lipzen A."/>
            <person name="Lutzoni F."/>
            <person name="Magnuson J."/>
            <person name="Mondo S."/>
            <person name="Nolan M."/>
            <person name="Ohm R."/>
            <person name="Pangilinan J."/>
            <person name="Park H.-J."/>
            <person name="Ramirez L."/>
            <person name="Alfaro M."/>
            <person name="Sun H."/>
            <person name="Tritt A."/>
            <person name="Yoshinaga Y."/>
            <person name="Zwiers L.-H."/>
            <person name="Turgeon B."/>
            <person name="Goodwin S."/>
            <person name="Spatafora J."/>
            <person name="Crous P."/>
            <person name="Grigoriev I."/>
        </authorList>
    </citation>
    <scope>NUCLEOTIDE SEQUENCE</scope>
    <source>
        <strain evidence="1">ATCC 200398</strain>
    </source>
</reference>